<feature type="compositionally biased region" description="Polar residues" evidence="1">
    <location>
        <begin position="146"/>
        <end position="165"/>
    </location>
</feature>
<dbReference type="Pfam" id="PF22874">
    <property type="entry name" value="SBE2_M"/>
    <property type="match status" value="1"/>
</dbReference>
<evidence type="ECO:0000313" key="3">
    <source>
        <dbReference type="EMBL" id="CZT11880.1"/>
    </source>
</evidence>
<dbReference type="PANTHER" id="PTHR47219">
    <property type="entry name" value="RAB GTPASE-ACTIVATING PROTEIN 1-LIKE"/>
    <property type="match status" value="1"/>
</dbReference>
<dbReference type="InterPro" id="IPR000195">
    <property type="entry name" value="Rab-GAP-TBC_dom"/>
</dbReference>
<feature type="region of interest" description="Disordered" evidence="1">
    <location>
        <begin position="333"/>
        <end position="359"/>
    </location>
</feature>
<dbReference type="EMBL" id="FJUX01000149">
    <property type="protein sequence ID" value="CZT11880.1"/>
    <property type="molecule type" value="Genomic_DNA"/>
</dbReference>
<protein>
    <submittedName>
        <fullName evidence="3">Related to Mac1p interacting protein (MIC1 protein)</fullName>
    </submittedName>
</protein>
<organism evidence="3 4">
    <name type="scientific">Rhynchosporium agropyri</name>
    <dbReference type="NCBI Taxonomy" id="914238"/>
    <lineage>
        <taxon>Eukaryota</taxon>
        <taxon>Fungi</taxon>
        <taxon>Dikarya</taxon>
        <taxon>Ascomycota</taxon>
        <taxon>Pezizomycotina</taxon>
        <taxon>Leotiomycetes</taxon>
        <taxon>Helotiales</taxon>
        <taxon>Ploettnerulaceae</taxon>
        <taxon>Rhynchosporium</taxon>
    </lineage>
</organism>
<reference evidence="4" key="1">
    <citation type="submission" date="2016-03" db="EMBL/GenBank/DDBJ databases">
        <authorList>
            <person name="Guldener U."/>
        </authorList>
    </citation>
    <scope>NUCLEOTIDE SEQUENCE [LARGE SCALE GENOMIC DNA]</scope>
    <source>
        <strain evidence="4">04CH-RAC-A.6.1</strain>
    </source>
</reference>
<dbReference type="GO" id="GO:0005096">
    <property type="term" value="F:GTPase activator activity"/>
    <property type="evidence" value="ECO:0007669"/>
    <property type="project" value="TreeGrafter"/>
</dbReference>
<dbReference type="Pfam" id="PF00566">
    <property type="entry name" value="RabGAP-TBC"/>
    <property type="match status" value="1"/>
</dbReference>
<feature type="compositionally biased region" description="Polar residues" evidence="1">
    <location>
        <begin position="175"/>
        <end position="202"/>
    </location>
</feature>
<dbReference type="AlphaFoldDB" id="A0A1E1LN17"/>
<feature type="region of interest" description="Disordered" evidence="1">
    <location>
        <begin position="1"/>
        <end position="66"/>
    </location>
</feature>
<keyword evidence="4" id="KW-1185">Reference proteome</keyword>
<evidence type="ECO:0000256" key="1">
    <source>
        <dbReference type="SAM" id="MobiDB-lite"/>
    </source>
</evidence>
<dbReference type="OrthoDB" id="289721at2759"/>
<dbReference type="Gene3D" id="1.10.472.80">
    <property type="entry name" value="Ypt/Rab-GAP domain of gyp1p, domain 3"/>
    <property type="match status" value="1"/>
</dbReference>
<dbReference type="InterPro" id="IPR035969">
    <property type="entry name" value="Rab-GAP_TBC_sf"/>
</dbReference>
<dbReference type="SUPFAM" id="SSF47923">
    <property type="entry name" value="Ypt/Rab-GAP domain of gyp1p"/>
    <property type="match status" value="2"/>
</dbReference>
<dbReference type="FunFam" id="1.10.10.750:FF:000013">
    <property type="entry name" value="Similar to TBC domain protein"/>
    <property type="match status" value="1"/>
</dbReference>
<dbReference type="GO" id="GO:0031267">
    <property type="term" value="F:small GTPase binding"/>
    <property type="evidence" value="ECO:0007669"/>
    <property type="project" value="TreeGrafter"/>
</dbReference>
<dbReference type="SMART" id="SM00164">
    <property type="entry name" value="TBC"/>
    <property type="match status" value="1"/>
</dbReference>
<feature type="compositionally biased region" description="Low complexity" evidence="1">
    <location>
        <begin position="28"/>
        <end position="45"/>
    </location>
</feature>
<dbReference type="InterPro" id="IPR053949">
    <property type="entry name" value="SBE2/SBE22_M"/>
</dbReference>
<feature type="compositionally biased region" description="Acidic residues" evidence="1">
    <location>
        <begin position="212"/>
        <end position="229"/>
    </location>
</feature>
<dbReference type="PROSITE" id="PS50086">
    <property type="entry name" value="TBC_RABGAP"/>
    <property type="match status" value="1"/>
</dbReference>
<sequence>MTFTSHAGLASSIPGTYMPGSPPELTGSKSSKSSSFHSSYQSDHSTISEDAGNFEDIGLDDESRNEAQIGTFEVKTTSNPYDASFTYDLRNSANAKKRVPMAQTNGNRAQHNRELTATKGRPAMPSLRGQIRSVTDGGGSGLGLQPVQNGSSSAGGMRRQMSSPGVSAMMKRTRSSSPNVPRGMQNLSTINALKTRRGSWQANRERKTAEQLELECDEDDGDDVPDDCFLENVPMSPRPASERTKSMPPSAATSPERQPKERVRSIGNGTSPRPAEQGELRSPRTNMHRAVTSPPYNGNNDPTKGRAKSWTAALQELNQEAKDLTEALEAHAEHVENDPMQRRSFNTKPRLNSDTKQRVKSAIAELPPLRRTEIMIDPHPISKEKEAVLSRTRPSWLPPKNPAEEKRHLKEYQKMMASALEAERKKEAQSKVQTTCRDDTASSLLRIWEEHVLPNWDAVTSQKRTRELWWRGIAPRSRGVVWQKAIGNQLGLSDSSYVAALRRAQALEKTIKRGSGLSPDEETKKGWLKRIEQDVEGTYKELRIFQKGGPLHETLRDVLRAYAMYRSDIGYVPGTSTIAALLLLNLPTPSSTFSALSNLLNRPLAHSFHTSDPGSIFRTYSLLFSTLKLKSPRLAKHLTSLNLEPSTYLGDMFTSLFTQSLSLDQVTRLWDVVVFEGDAVLVRAAVAYLVGLEGKLFGCESGDMVKGVVEGGLSAGVSVSEEEWMGMVRGAGKA</sequence>
<feature type="domain" description="Rab-GAP TBC" evidence="2">
    <location>
        <begin position="472"/>
        <end position="677"/>
    </location>
</feature>
<evidence type="ECO:0000313" key="4">
    <source>
        <dbReference type="Proteomes" id="UP000178912"/>
    </source>
</evidence>
<dbReference type="FunFam" id="1.10.8.270:FF:000034">
    <property type="entry name" value="TBC (Tre-2/Bub2/Cdc16) domain family"/>
    <property type="match status" value="1"/>
</dbReference>
<dbReference type="PANTHER" id="PTHR47219:SF15">
    <property type="entry name" value="TBC1 DOMAIN FAMILY MEMBER 12 ISOFORM X1"/>
    <property type="match status" value="1"/>
</dbReference>
<evidence type="ECO:0000259" key="2">
    <source>
        <dbReference type="PROSITE" id="PS50086"/>
    </source>
</evidence>
<gene>
    <name evidence="3" type="ORF">RAG0_15892</name>
</gene>
<proteinExistence type="predicted"/>
<dbReference type="Gene3D" id="1.10.8.270">
    <property type="entry name" value="putative rabgap domain of human tbc1 domain family member 14 like domains"/>
    <property type="match status" value="1"/>
</dbReference>
<dbReference type="Gene3D" id="1.10.10.750">
    <property type="entry name" value="Ypt/Rab-GAP domain of gyp1p, domain 1"/>
    <property type="match status" value="1"/>
</dbReference>
<accession>A0A1E1LN17</accession>
<dbReference type="Proteomes" id="UP000178912">
    <property type="component" value="Unassembled WGS sequence"/>
</dbReference>
<feature type="region of interest" description="Disordered" evidence="1">
    <location>
        <begin position="136"/>
        <end position="306"/>
    </location>
</feature>
<name>A0A1E1LN17_9HELO</name>
<dbReference type="InterPro" id="IPR050302">
    <property type="entry name" value="Rab_GAP_TBC_domain"/>
</dbReference>